<accession>A0A8R1HL88</accession>
<organism evidence="4 5">
    <name type="scientific">Caenorhabditis japonica</name>
    <dbReference type="NCBI Taxonomy" id="281687"/>
    <lineage>
        <taxon>Eukaryota</taxon>
        <taxon>Metazoa</taxon>
        <taxon>Ecdysozoa</taxon>
        <taxon>Nematoda</taxon>
        <taxon>Chromadorea</taxon>
        <taxon>Rhabditida</taxon>
        <taxon>Rhabditina</taxon>
        <taxon>Rhabditomorpha</taxon>
        <taxon>Rhabditoidea</taxon>
        <taxon>Rhabditidae</taxon>
        <taxon>Peloderinae</taxon>
        <taxon>Caenorhabditis</taxon>
    </lineage>
</organism>
<dbReference type="SUPFAM" id="SSF46689">
    <property type="entry name" value="Homeodomain-like"/>
    <property type="match status" value="1"/>
</dbReference>
<dbReference type="GO" id="GO:0005634">
    <property type="term" value="C:nucleus"/>
    <property type="evidence" value="ECO:0007669"/>
    <property type="project" value="UniProtKB-SubCell"/>
</dbReference>
<evidence type="ECO:0000313" key="4">
    <source>
        <dbReference type="EnsemblMetazoa" id="CJA01674.1"/>
    </source>
</evidence>
<feature type="domain" description="SPK" evidence="3">
    <location>
        <begin position="218"/>
        <end position="337"/>
    </location>
</feature>
<name>A0A8R1HL88_CAEJA</name>
<evidence type="ECO:0000256" key="1">
    <source>
        <dbReference type="ARBA" id="ARBA00004123"/>
    </source>
</evidence>
<evidence type="ECO:0000313" key="5">
    <source>
        <dbReference type="Proteomes" id="UP000005237"/>
    </source>
</evidence>
<dbReference type="Pfam" id="PF04435">
    <property type="entry name" value="SPK"/>
    <property type="match status" value="2"/>
</dbReference>
<evidence type="ECO:0000256" key="2">
    <source>
        <dbReference type="SAM" id="MobiDB-lite"/>
    </source>
</evidence>
<feature type="region of interest" description="Disordered" evidence="2">
    <location>
        <begin position="575"/>
        <end position="594"/>
    </location>
</feature>
<dbReference type="SMART" id="SM00583">
    <property type="entry name" value="SPK"/>
    <property type="match status" value="1"/>
</dbReference>
<dbReference type="InterPro" id="IPR053367">
    <property type="entry name" value="G-alpha_activating_GEF"/>
</dbReference>
<dbReference type="Proteomes" id="UP000005237">
    <property type="component" value="Unassembled WGS sequence"/>
</dbReference>
<dbReference type="Gene3D" id="1.10.10.60">
    <property type="entry name" value="Homeodomain-like"/>
    <property type="match status" value="1"/>
</dbReference>
<dbReference type="EnsemblMetazoa" id="CJA01674.1">
    <property type="protein sequence ID" value="CJA01674.1"/>
    <property type="gene ID" value="WBGene00120878"/>
</dbReference>
<reference evidence="5" key="1">
    <citation type="submission" date="2010-08" db="EMBL/GenBank/DDBJ databases">
        <authorList>
            <consortium name="Caenorhabditis japonica Sequencing Consortium"/>
            <person name="Wilson R.K."/>
        </authorList>
    </citation>
    <scope>NUCLEOTIDE SEQUENCE [LARGE SCALE GENOMIC DNA]</scope>
    <source>
        <strain evidence="5">DF5081</strain>
    </source>
</reference>
<reference evidence="4" key="2">
    <citation type="submission" date="2022-06" db="UniProtKB">
        <authorList>
            <consortium name="EnsemblMetazoa"/>
        </authorList>
    </citation>
    <scope>IDENTIFICATION</scope>
    <source>
        <strain evidence="4">DF5081</strain>
    </source>
</reference>
<keyword evidence="5" id="KW-1185">Reference proteome</keyword>
<dbReference type="AlphaFoldDB" id="A0A8R1HL88"/>
<feature type="compositionally biased region" description="Low complexity" evidence="2">
    <location>
        <begin position="621"/>
        <end position="630"/>
    </location>
</feature>
<dbReference type="PANTHER" id="PTHR38627:SF1">
    <property type="entry name" value="G-PROTEIN ALPHA SUBUNIT ACTIVATING PROTEIN GBAS-1-RELATED"/>
    <property type="match status" value="1"/>
</dbReference>
<dbReference type="PANTHER" id="PTHR38627">
    <property type="entry name" value="GA BINDING AND ACTIVATING AND SPK (SPK) DOMAIN CONTAINING-RELATED"/>
    <property type="match status" value="1"/>
</dbReference>
<evidence type="ECO:0000259" key="3">
    <source>
        <dbReference type="SMART" id="SM00583"/>
    </source>
</evidence>
<dbReference type="InterPro" id="IPR006570">
    <property type="entry name" value="SPK_dom"/>
</dbReference>
<dbReference type="InterPro" id="IPR009057">
    <property type="entry name" value="Homeodomain-like_sf"/>
</dbReference>
<proteinExistence type="predicted"/>
<comment type="subcellular location">
    <subcellularLocation>
        <location evidence="1">Nucleus</location>
    </subcellularLocation>
</comment>
<feature type="region of interest" description="Disordered" evidence="2">
    <location>
        <begin position="608"/>
        <end position="671"/>
    </location>
</feature>
<sequence>MEETMKRKANPLNLADLLKNNSFEEDFHEQKPPISGLFSISYGAEAPLTSPSPKPVGKRTIFSVQKESLSIYRFLLTQIRSQTDGRAGRIAKRKVDTSSVDFWEKYKKWSSGTKNAKDYRVHYRVHCPHLHDFSYLTLQEKIDLYYALDIKIPRQFRQKLIDKFHVEINEDGVITGNYLLDHWDLIHSDSEKEDEQDSVDGEKPKKPVEKWQRFTEKDDGMMWEFVLEHVKNFREPFQNGKRPWEEFKRLYKHRGVSTKRAASTYSQRFSRILAPNLHRMPFDIETKAAIYENLCYYKFEVPEEFRDQLIAETGVEISPEGFVTKYPNRPENLVLQSKKIDDVIGFTSPHRISMLAHPKPILTKPWTAEEDKQIWNYVLLKMRNKFGQIIRAKNRLGGWLIWREFIKDHKSDRTWQSLSQHFNDDFIDDFMFMDFPLKEKIQMLYILNIPLSESTRKIVEAATTFLLLDDTGSIEFAQIGKFRVGKHEKPQKKIGELGEIGEIGENVDDEEHEEEEMEEMIPDLEMAETARILENFAKAGRKMSIPTEPVPEMEESCVGQDVAISQKMFTATATNVEEQERQKRKHKKYATDDGALTVDNIRDFMNKIAASSPEPPKKRATYSTRPSTSTTRRDYDSDEDFHPPPFQPRSSHLITRRRGRPSRQSSTESVGTRLRIEEILRIAARHLAAEQNQYDAEIPNFAPQTEPPRPKPLNLDDLAENAEILARNMNMMEREVKMEPIDDYEQEHGNFSEFTEKKPEHLIEERRSPKPGETRILRAEKAQDLEENLDDLGEGPSNLNSINAAFDRIENEMRVFARSLKSGGGGGAMTPKLKLGYLEKIEQLAKTFRQSSRDALNDSL</sequence>
<protein>
    <submittedName>
        <fullName evidence="4">SPK domain-containing protein</fullName>
    </submittedName>
</protein>